<protein>
    <recommendedName>
        <fullName evidence="11">8-oxo-dGTP diphosphatase</fullName>
        <ecNumber evidence="11">3.6.1.55</ecNumber>
    </recommendedName>
</protein>
<dbReference type="GO" id="GO:0044716">
    <property type="term" value="F:8-oxo-GDP phosphatase activity"/>
    <property type="evidence" value="ECO:0007669"/>
    <property type="project" value="TreeGrafter"/>
</dbReference>
<evidence type="ECO:0000259" key="12">
    <source>
        <dbReference type="PROSITE" id="PS51462"/>
    </source>
</evidence>
<dbReference type="GO" id="GO:0006281">
    <property type="term" value="P:DNA repair"/>
    <property type="evidence" value="ECO:0007669"/>
    <property type="project" value="UniProtKB-KW"/>
</dbReference>
<evidence type="ECO:0000256" key="11">
    <source>
        <dbReference type="ARBA" id="ARBA00038905"/>
    </source>
</evidence>
<evidence type="ECO:0000256" key="5">
    <source>
        <dbReference type="ARBA" id="ARBA00022723"/>
    </source>
</evidence>
<comment type="similarity">
    <text evidence="2">Belongs to the Nudix hydrolase family.</text>
</comment>
<reference evidence="13 14" key="1">
    <citation type="journal article" date="2015" name="Nature">
        <title>rRNA introns, odd ribosomes, and small enigmatic genomes across a large radiation of phyla.</title>
        <authorList>
            <person name="Brown C.T."/>
            <person name="Hug L.A."/>
            <person name="Thomas B.C."/>
            <person name="Sharon I."/>
            <person name="Castelle C.J."/>
            <person name="Singh A."/>
            <person name="Wilkins M.J."/>
            <person name="Williams K.H."/>
            <person name="Banfield J.F."/>
        </authorList>
    </citation>
    <scope>NUCLEOTIDE SEQUENCE [LARGE SCALE GENOMIC DNA]</scope>
</reference>
<dbReference type="PANTHER" id="PTHR47707">
    <property type="entry name" value="8-OXO-DGTP DIPHOSPHATASE"/>
    <property type="match status" value="1"/>
</dbReference>
<feature type="domain" description="Nudix hydrolase" evidence="12">
    <location>
        <begin position="12"/>
        <end position="140"/>
    </location>
</feature>
<evidence type="ECO:0000313" key="13">
    <source>
        <dbReference type="EMBL" id="KKQ11866.1"/>
    </source>
</evidence>
<dbReference type="GO" id="GO:0035539">
    <property type="term" value="F:8-oxo-7,8-dihydrodeoxyguanosine triphosphate pyrophosphatase activity"/>
    <property type="evidence" value="ECO:0007669"/>
    <property type="project" value="UniProtKB-EC"/>
</dbReference>
<keyword evidence="5" id="KW-0479">Metal-binding</keyword>
<evidence type="ECO:0000256" key="4">
    <source>
        <dbReference type="ARBA" id="ARBA00022705"/>
    </source>
</evidence>
<proteinExistence type="inferred from homology"/>
<evidence type="ECO:0000256" key="7">
    <source>
        <dbReference type="ARBA" id="ARBA00022801"/>
    </source>
</evidence>
<dbReference type="InterPro" id="IPR047127">
    <property type="entry name" value="MutT-like"/>
</dbReference>
<evidence type="ECO:0000256" key="6">
    <source>
        <dbReference type="ARBA" id="ARBA00022763"/>
    </source>
</evidence>
<gene>
    <name evidence="13" type="ORF">US24_C0012G0007</name>
</gene>
<keyword evidence="8" id="KW-0460">Magnesium</keyword>
<dbReference type="GO" id="GO:0008413">
    <property type="term" value="F:8-oxo-7,8-dihydroguanosine triphosphate pyrophosphatase activity"/>
    <property type="evidence" value="ECO:0007669"/>
    <property type="project" value="TreeGrafter"/>
</dbReference>
<comment type="cofactor">
    <cofactor evidence="1">
        <name>Mg(2+)</name>
        <dbReference type="ChEBI" id="CHEBI:18420"/>
    </cofactor>
</comment>
<dbReference type="AlphaFoldDB" id="A0A0G0I705"/>
<keyword evidence="3" id="KW-0515">Mutator protein</keyword>
<dbReference type="GO" id="GO:0044715">
    <property type="term" value="F:8-oxo-dGDP phosphatase activity"/>
    <property type="evidence" value="ECO:0007669"/>
    <property type="project" value="TreeGrafter"/>
</dbReference>
<dbReference type="PROSITE" id="PS51462">
    <property type="entry name" value="NUDIX"/>
    <property type="match status" value="1"/>
</dbReference>
<evidence type="ECO:0000256" key="1">
    <source>
        <dbReference type="ARBA" id="ARBA00001946"/>
    </source>
</evidence>
<comment type="catalytic activity">
    <reaction evidence="10">
        <text>8-oxo-dGTP + H2O = 8-oxo-dGMP + diphosphate + H(+)</text>
        <dbReference type="Rhea" id="RHEA:31575"/>
        <dbReference type="ChEBI" id="CHEBI:15377"/>
        <dbReference type="ChEBI" id="CHEBI:15378"/>
        <dbReference type="ChEBI" id="CHEBI:33019"/>
        <dbReference type="ChEBI" id="CHEBI:63224"/>
        <dbReference type="ChEBI" id="CHEBI:77896"/>
        <dbReference type="EC" id="3.6.1.55"/>
    </reaction>
</comment>
<dbReference type="InterPro" id="IPR000086">
    <property type="entry name" value="NUDIX_hydrolase_dom"/>
</dbReference>
<evidence type="ECO:0000313" key="14">
    <source>
        <dbReference type="Proteomes" id="UP000034075"/>
    </source>
</evidence>
<accession>A0A0G0I705</accession>
<dbReference type="SUPFAM" id="SSF55811">
    <property type="entry name" value="Nudix"/>
    <property type="match status" value="1"/>
</dbReference>
<dbReference type="InterPro" id="IPR015797">
    <property type="entry name" value="NUDIX_hydrolase-like_dom_sf"/>
</dbReference>
<evidence type="ECO:0000256" key="8">
    <source>
        <dbReference type="ARBA" id="ARBA00022842"/>
    </source>
</evidence>
<organism evidence="13 14">
    <name type="scientific">candidate division WS6 bacterium GW2011_GWC2_36_7</name>
    <dbReference type="NCBI Taxonomy" id="1619091"/>
    <lineage>
        <taxon>Bacteria</taxon>
        <taxon>Candidatus Dojkabacteria</taxon>
    </lineage>
</organism>
<dbReference type="GO" id="GO:0046872">
    <property type="term" value="F:metal ion binding"/>
    <property type="evidence" value="ECO:0007669"/>
    <property type="project" value="UniProtKB-KW"/>
</dbReference>
<sequence>MTPNDVNYTQEKSFALVGQKAIILNSENKILVLQRSEKSGLGGKWSLPGGGLEDGEDSIEGIKREIVEETTSTVSQIEPYYVKSYKENDDFIVMIGYTCTSNLEDVKLNWEHDSYKWLTKEEALKLDLTSDGRTFIEQFNN</sequence>
<dbReference type="Gene3D" id="3.90.79.10">
    <property type="entry name" value="Nucleoside Triphosphate Pyrophosphohydrolase"/>
    <property type="match status" value="1"/>
</dbReference>
<evidence type="ECO:0000256" key="10">
    <source>
        <dbReference type="ARBA" id="ARBA00035861"/>
    </source>
</evidence>
<evidence type="ECO:0000256" key="3">
    <source>
        <dbReference type="ARBA" id="ARBA00022457"/>
    </source>
</evidence>
<comment type="caution">
    <text evidence="13">The sequence shown here is derived from an EMBL/GenBank/DDBJ whole genome shotgun (WGS) entry which is preliminary data.</text>
</comment>
<keyword evidence="9" id="KW-0234">DNA repair</keyword>
<dbReference type="EMBL" id="LBSF01000012">
    <property type="protein sequence ID" value="KKQ11866.1"/>
    <property type="molecule type" value="Genomic_DNA"/>
</dbReference>
<dbReference type="PANTHER" id="PTHR47707:SF1">
    <property type="entry name" value="NUDIX HYDROLASE FAMILY PROTEIN"/>
    <property type="match status" value="1"/>
</dbReference>
<keyword evidence="7 13" id="KW-0378">Hydrolase</keyword>
<dbReference type="GO" id="GO:0006260">
    <property type="term" value="P:DNA replication"/>
    <property type="evidence" value="ECO:0007669"/>
    <property type="project" value="UniProtKB-KW"/>
</dbReference>
<evidence type="ECO:0000256" key="2">
    <source>
        <dbReference type="ARBA" id="ARBA00005582"/>
    </source>
</evidence>
<keyword evidence="6" id="KW-0227">DNA damage</keyword>
<keyword evidence="4" id="KW-0235">DNA replication</keyword>
<evidence type="ECO:0000256" key="9">
    <source>
        <dbReference type="ARBA" id="ARBA00023204"/>
    </source>
</evidence>
<dbReference type="Proteomes" id="UP000034075">
    <property type="component" value="Unassembled WGS sequence"/>
</dbReference>
<name>A0A0G0I705_9BACT</name>
<dbReference type="Pfam" id="PF00293">
    <property type="entry name" value="NUDIX"/>
    <property type="match status" value="1"/>
</dbReference>
<dbReference type="EC" id="3.6.1.55" evidence="11"/>